<accession>A0AAV0GD48</accession>
<feature type="domain" description="Subtilisin-like protease fibronectin type-III" evidence="9">
    <location>
        <begin position="456"/>
        <end position="558"/>
    </location>
</feature>
<dbReference type="PANTHER" id="PTHR10795">
    <property type="entry name" value="PROPROTEIN CONVERTASE SUBTILISIN/KEXIN"/>
    <property type="match status" value="1"/>
</dbReference>
<dbReference type="EMBL" id="CAMAPF010001086">
    <property type="protein sequence ID" value="CAH9145834.1"/>
    <property type="molecule type" value="Genomic_DNA"/>
</dbReference>
<dbReference type="PROSITE" id="PS51892">
    <property type="entry name" value="SUBTILASE"/>
    <property type="match status" value="1"/>
</dbReference>
<dbReference type="InterPro" id="IPR015500">
    <property type="entry name" value="Peptidase_S8_subtilisin-rel"/>
</dbReference>
<evidence type="ECO:0000259" key="9">
    <source>
        <dbReference type="Pfam" id="PF17766"/>
    </source>
</evidence>
<evidence type="ECO:0000259" key="8">
    <source>
        <dbReference type="Pfam" id="PF00082"/>
    </source>
</evidence>
<feature type="domain" description="Peptidase S8/S53" evidence="8">
    <location>
        <begin position="5"/>
        <end position="391"/>
    </location>
</feature>
<keyword evidence="3" id="KW-0732">Signal</keyword>
<dbReference type="InterPro" id="IPR045051">
    <property type="entry name" value="SBT"/>
</dbReference>
<dbReference type="Gene3D" id="3.50.30.30">
    <property type="match status" value="1"/>
</dbReference>
<name>A0AAV0GD48_9ASTE</name>
<comment type="similarity">
    <text evidence="1 6">Belongs to the peptidase S8 family.</text>
</comment>
<evidence type="ECO:0000256" key="1">
    <source>
        <dbReference type="ARBA" id="ARBA00011073"/>
    </source>
</evidence>
<dbReference type="Proteomes" id="UP001152523">
    <property type="component" value="Unassembled WGS sequence"/>
</dbReference>
<evidence type="ECO:0000256" key="6">
    <source>
        <dbReference type="PROSITE-ProRule" id="PRU01240"/>
    </source>
</evidence>
<dbReference type="PROSITE" id="PS00138">
    <property type="entry name" value="SUBTILASE_SER"/>
    <property type="match status" value="1"/>
</dbReference>
<reference evidence="10" key="1">
    <citation type="submission" date="2022-07" db="EMBL/GenBank/DDBJ databases">
        <authorList>
            <person name="Macas J."/>
            <person name="Novak P."/>
            <person name="Neumann P."/>
        </authorList>
    </citation>
    <scope>NUCLEOTIDE SEQUENCE</scope>
</reference>
<dbReference type="Pfam" id="PF17766">
    <property type="entry name" value="fn3_6"/>
    <property type="match status" value="1"/>
</dbReference>
<comment type="caution">
    <text evidence="6">Lacks conserved residue(s) required for the propagation of feature annotation.</text>
</comment>
<evidence type="ECO:0000256" key="3">
    <source>
        <dbReference type="ARBA" id="ARBA00022729"/>
    </source>
</evidence>
<dbReference type="CDD" id="cd02120">
    <property type="entry name" value="PA_subtilisin_like"/>
    <property type="match status" value="1"/>
</dbReference>
<feature type="region of interest" description="Disordered" evidence="7">
    <location>
        <begin position="1"/>
        <end position="22"/>
    </location>
</feature>
<proteinExistence type="inferred from homology"/>
<dbReference type="Gene3D" id="3.40.50.200">
    <property type="entry name" value="Peptidase S8/S53 domain"/>
    <property type="match status" value="1"/>
</dbReference>
<sequence length="566" mass="59179">MSPGDVSGHGTHTSSTAAGRPVDGANLSGLAGGTARGAVPSARVAMYKVCWANVGCSDQDILAGFDAAMADGVDIISISIGVVSETYETNTLAIGSFHAMRRGILTVASAGNDGPSYNTLYNHAPWLLTVGASGTDRQFRSDVVLGGGRGGSTISGIGVNTYELQHTKSYPIATGVAVSNSSQNDYNAMFCGEGSMAPAKVQGKIIYCKYGAELDADSVVKGLGGIGTVIESDNLPDTALVFMAPATIVNSTNGLFITHFINSTRSPSAVIFKSKEVKVKAPFVASFSSRGPNPQVKRILKPDIVAPGIDILASYTPLQSITHRKGDTQYSQFNLFSGTSMACPHIAGVAAYVKSFHPEWSPATIKSAILTTATPMSSRVDSGAEFAYGAGQVNPTRARNPGLVYDMENATMSYAKFLCGEGSGNSSALSKIIGGSVDCSKLLRVSDANENGEDIINYPTMQLALGTGNKNPITVGVFKRTVTNVGMGRSSYNATIFGAPKGVEISVKPMSLSFNSVGQKLNFTVVVKVSSISSSVPLVSASLTWRSNGYVVRSPIVIYNSSQYFF</sequence>
<evidence type="ECO:0000256" key="4">
    <source>
        <dbReference type="ARBA" id="ARBA00022801"/>
    </source>
</evidence>
<dbReference type="InterPro" id="IPR041469">
    <property type="entry name" value="Subtilisin-like_FN3"/>
</dbReference>
<protein>
    <submittedName>
        <fullName evidence="10">Uncharacterized protein</fullName>
    </submittedName>
</protein>
<keyword evidence="2" id="KW-0645">Protease</keyword>
<gene>
    <name evidence="10" type="ORF">CEPIT_LOCUS42526</name>
</gene>
<evidence type="ECO:0000313" key="10">
    <source>
        <dbReference type="EMBL" id="CAH9145834.1"/>
    </source>
</evidence>
<keyword evidence="11" id="KW-1185">Reference proteome</keyword>
<evidence type="ECO:0000256" key="5">
    <source>
        <dbReference type="ARBA" id="ARBA00022825"/>
    </source>
</evidence>
<dbReference type="SUPFAM" id="SSF52743">
    <property type="entry name" value="Subtilisin-like"/>
    <property type="match status" value="1"/>
</dbReference>
<evidence type="ECO:0000313" key="11">
    <source>
        <dbReference type="Proteomes" id="UP001152523"/>
    </source>
</evidence>
<dbReference type="InterPro" id="IPR023828">
    <property type="entry name" value="Peptidase_S8_Ser-AS"/>
</dbReference>
<organism evidence="10 11">
    <name type="scientific">Cuscuta epithymum</name>
    <dbReference type="NCBI Taxonomy" id="186058"/>
    <lineage>
        <taxon>Eukaryota</taxon>
        <taxon>Viridiplantae</taxon>
        <taxon>Streptophyta</taxon>
        <taxon>Embryophyta</taxon>
        <taxon>Tracheophyta</taxon>
        <taxon>Spermatophyta</taxon>
        <taxon>Magnoliopsida</taxon>
        <taxon>eudicotyledons</taxon>
        <taxon>Gunneridae</taxon>
        <taxon>Pentapetalae</taxon>
        <taxon>asterids</taxon>
        <taxon>lamiids</taxon>
        <taxon>Solanales</taxon>
        <taxon>Convolvulaceae</taxon>
        <taxon>Cuscuteae</taxon>
        <taxon>Cuscuta</taxon>
        <taxon>Cuscuta subgen. Cuscuta</taxon>
    </lineage>
</organism>
<dbReference type="PRINTS" id="PR00723">
    <property type="entry name" value="SUBTILISIN"/>
</dbReference>
<dbReference type="InterPro" id="IPR036852">
    <property type="entry name" value="Peptidase_S8/S53_dom_sf"/>
</dbReference>
<dbReference type="GO" id="GO:0004252">
    <property type="term" value="F:serine-type endopeptidase activity"/>
    <property type="evidence" value="ECO:0007669"/>
    <property type="project" value="InterPro"/>
</dbReference>
<dbReference type="Gene3D" id="2.60.40.2310">
    <property type="match status" value="1"/>
</dbReference>
<dbReference type="AlphaFoldDB" id="A0AAV0GD48"/>
<keyword evidence="5" id="KW-0720">Serine protease</keyword>
<evidence type="ECO:0000256" key="2">
    <source>
        <dbReference type="ARBA" id="ARBA00022670"/>
    </source>
</evidence>
<keyword evidence="4" id="KW-0378">Hydrolase</keyword>
<dbReference type="Pfam" id="PF00082">
    <property type="entry name" value="Peptidase_S8"/>
    <property type="match status" value="1"/>
</dbReference>
<comment type="caution">
    <text evidence="10">The sequence shown here is derived from an EMBL/GenBank/DDBJ whole genome shotgun (WGS) entry which is preliminary data.</text>
</comment>
<evidence type="ECO:0000256" key="7">
    <source>
        <dbReference type="SAM" id="MobiDB-lite"/>
    </source>
</evidence>
<dbReference type="InterPro" id="IPR000209">
    <property type="entry name" value="Peptidase_S8/S53_dom"/>
</dbReference>
<dbReference type="GO" id="GO:0006508">
    <property type="term" value="P:proteolysis"/>
    <property type="evidence" value="ECO:0007669"/>
    <property type="project" value="UniProtKB-KW"/>
</dbReference>